<dbReference type="EMBL" id="CCSF01000001">
    <property type="protein sequence ID" value="CDZ95641.1"/>
    <property type="molecule type" value="Genomic_DNA"/>
</dbReference>
<comment type="similarity">
    <text evidence="14 16">Belongs to the type III pantothenate kinase family.</text>
</comment>
<dbReference type="GO" id="GO:0004594">
    <property type="term" value="F:pantothenate kinase activity"/>
    <property type="evidence" value="ECO:0007669"/>
    <property type="project" value="UniProtKB-UniRule"/>
</dbReference>
<evidence type="ECO:0000256" key="11">
    <source>
        <dbReference type="ARBA" id="ARBA00022840"/>
    </source>
</evidence>
<feature type="binding site" evidence="16">
    <location>
        <position position="125"/>
    </location>
    <ligand>
        <name>ATP</name>
        <dbReference type="ChEBI" id="CHEBI:30616"/>
    </ligand>
</feature>
<keyword evidence="8 16" id="KW-0808">Transferase</keyword>
<dbReference type="HOGENOM" id="CLU_066627_0_1_6"/>
<keyword evidence="12 16" id="KW-0630">Potassium</keyword>
<keyword evidence="18" id="KW-1185">Reference proteome</keyword>
<evidence type="ECO:0000256" key="14">
    <source>
        <dbReference type="ARBA" id="ARBA00038036"/>
    </source>
</evidence>
<dbReference type="eggNOG" id="COG1521">
    <property type="taxonomic scope" value="Bacteria"/>
</dbReference>
<keyword evidence="11 16" id="KW-0067">ATP-binding</keyword>
<comment type="pathway">
    <text evidence="4 16">Cofactor biosynthesis; coenzyme A biosynthesis; CoA from (R)-pantothenate: step 1/5.</text>
</comment>
<comment type="cofactor">
    <cofactor evidence="16">
        <name>NH4(+)</name>
        <dbReference type="ChEBI" id="CHEBI:28938"/>
    </cofactor>
    <cofactor evidence="16">
        <name>K(+)</name>
        <dbReference type="ChEBI" id="CHEBI:29103"/>
    </cofactor>
    <text evidence="16">A monovalent cation. Ammonium or potassium.</text>
</comment>
<evidence type="ECO:0000256" key="6">
    <source>
        <dbReference type="ARBA" id="ARBA00012102"/>
    </source>
</evidence>
<dbReference type="Proteomes" id="UP000053902">
    <property type="component" value="Unassembled WGS sequence"/>
</dbReference>
<comment type="function">
    <text evidence="16">Catalyzes the phosphorylation of pantothenate (Pan), the first step in CoA biosynthesis.</text>
</comment>
<organism evidence="17 18">
    <name type="scientific">Pseudomonas saudiphocaensis</name>
    <dbReference type="NCBI Taxonomy" id="1499686"/>
    <lineage>
        <taxon>Bacteria</taxon>
        <taxon>Pseudomonadati</taxon>
        <taxon>Pseudomonadota</taxon>
        <taxon>Gammaproteobacteria</taxon>
        <taxon>Pseudomonadales</taxon>
        <taxon>Pseudomonadaceae</taxon>
        <taxon>Pseudomonas</taxon>
    </lineage>
</organism>
<comment type="subunit">
    <text evidence="5 16">Homodimer.</text>
</comment>
<keyword evidence="13 16" id="KW-0173">Coenzyme A biosynthesis</keyword>
<dbReference type="PANTHER" id="PTHR34265:SF1">
    <property type="entry name" value="TYPE III PANTOTHENATE KINASE"/>
    <property type="match status" value="1"/>
</dbReference>
<feature type="binding site" evidence="16">
    <location>
        <begin position="100"/>
        <end position="103"/>
    </location>
    <ligand>
        <name>substrate</name>
    </ligand>
</feature>
<keyword evidence="7 16" id="KW-0963">Cytoplasm</keyword>
<comment type="subcellular location">
    <subcellularLocation>
        <location evidence="3 16">Cytoplasm</location>
    </subcellularLocation>
</comment>
<feature type="binding site" evidence="16">
    <location>
        <position position="93"/>
    </location>
    <ligand>
        <name>substrate</name>
    </ligand>
</feature>
<dbReference type="InterPro" id="IPR004619">
    <property type="entry name" value="Type_III_PanK"/>
</dbReference>
<evidence type="ECO:0000256" key="9">
    <source>
        <dbReference type="ARBA" id="ARBA00022741"/>
    </source>
</evidence>
<keyword evidence="16" id="KW-0479">Metal-binding</keyword>
<reference evidence="17" key="1">
    <citation type="submission" date="2014-07" db="EMBL/GenBank/DDBJ databases">
        <authorList>
            <person name="Urmite Genomes Urmite Genomes"/>
        </authorList>
    </citation>
    <scope>NUCLEOTIDE SEQUENCE [LARGE SCALE GENOMIC DNA]</scope>
    <source>
        <strain evidence="17">20_BN</strain>
    </source>
</reference>
<dbReference type="RefSeq" id="WP_037025701.1">
    <property type="nucleotide sequence ID" value="NZ_CCSF01000001.1"/>
</dbReference>
<dbReference type="GO" id="GO:0005737">
    <property type="term" value="C:cytoplasm"/>
    <property type="evidence" value="ECO:0007669"/>
    <property type="project" value="UniProtKB-SubCell"/>
</dbReference>
<evidence type="ECO:0000256" key="15">
    <source>
        <dbReference type="ARBA" id="ARBA00040883"/>
    </source>
</evidence>
<gene>
    <name evidence="16" type="primary">coaX</name>
    <name evidence="17" type="ORF">BN1079_02978</name>
</gene>
<feature type="binding site" evidence="16">
    <location>
        <position position="122"/>
    </location>
    <ligand>
        <name>K(+)</name>
        <dbReference type="ChEBI" id="CHEBI:29103"/>
    </ligand>
</feature>
<evidence type="ECO:0000256" key="4">
    <source>
        <dbReference type="ARBA" id="ARBA00005225"/>
    </source>
</evidence>
<evidence type="ECO:0000256" key="8">
    <source>
        <dbReference type="ARBA" id="ARBA00022679"/>
    </source>
</evidence>
<evidence type="ECO:0000256" key="16">
    <source>
        <dbReference type="HAMAP-Rule" id="MF_01274"/>
    </source>
</evidence>
<evidence type="ECO:0000313" key="17">
    <source>
        <dbReference type="EMBL" id="CDZ95641.1"/>
    </source>
</evidence>
<evidence type="ECO:0000256" key="10">
    <source>
        <dbReference type="ARBA" id="ARBA00022777"/>
    </source>
</evidence>
<evidence type="ECO:0000256" key="2">
    <source>
        <dbReference type="ARBA" id="ARBA00001958"/>
    </source>
</evidence>
<dbReference type="Pfam" id="PF03309">
    <property type="entry name" value="Pan_kinase"/>
    <property type="match status" value="1"/>
</dbReference>
<dbReference type="GO" id="GO:0046872">
    <property type="term" value="F:metal ion binding"/>
    <property type="evidence" value="ECO:0007669"/>
    <property type="project" value="UniProtKB-KW"/>
</dbReference>
<dbReference type="Gene3D" id="3.30.420.40">
    <property type="match status" value="2"/>
</dbReference>
<evidence type="ECO:0000256" key="5">
    <source>
        <dbReference type="ARBA" id="ARBA00011738"/>
    </source>
</evidence>
<dbReference type="HAMAP" id="MF_01274">
    <property type="entry name" value="Pantothen_kinase_3"/>
    <property type="match status" value="1"/>
</dbReference>
<evidence type="ECO:0000256" key="1">
    <source>
        <dbReference type="ARBA" id="ARBA00001206"/>
    </source>
</evidence>
<keyword evidence="10 16" id="KW-0418">Kinase</keyword>
<comment type="catalytic activity">
    <reaction evidence="1 16">
        <text>(R)-pantothenate + ATP = (R)-4'-phosphopantothenate + ADP + H(+)</text>
        <dbReference type="Rhea" id="RHEA:16373"/>
        <dbReference type="ChEBI" id="CHEBI:10986"/>
        <dbReference type="ChEBI" id="CHEBI:15378"/>
        <dbReference type="ChEBI" id="CHEBI:29032"/>
        <dbReference type="ChEBI" id="CHEBI:30616"/>
        <dbReference type="ChEBI" id="CHEBI:456216"/>
        <dbReference type="EC" id="2.7.1.33"/>
    </reaction>
</comment>
<dbReference type="PANTHER" id="PTHR34265">
    <property type="entry name" value="TYPE III PANTOTHENATE KINASE"/>
    <property type="match status" value="1"/>
</dbReference>
<keyword evidence="9 16" id="KW-0547">Nucleotide-binding</keyword>
<feature type="binding site" evidence="16">
    <location>
        <position position="181"/>
    </location>
    <ligand>
        <name>substrate</name>
    </ligand>
</feature>
<dbReference type="GO" id="GO:0005524">
    <property type="term" value="F:ATP binding"/>
    <property type="evidence" value="ECO:0007669"/>
    <property type="project" value="UniProtKB-UniRule"/>
</dbReference>
<dbReference type="UniPathway" id="UPA00241">
    <property type="reaction ID" value="UER00352"/>
</dbReference>
<dbReference type="EC" id="2.7.1.33" evidence="6 16"/>
<accession>A0A078M0R8</accession>
<feature type="binding site" evidence="16">
    <location>
        <begin position="6"/>
        <end position="13"/>
    </location>
    <ligand>
        <name>ATP</name>
        <dbReference type="ChEBI" id="CHEBI:30616"/>
    </ligand>
</feature>
<evidence type="ECO:0000256" key="7">
    <source>
        <dbReference type="ARBA" id="ARBA00022490"/>
    </source>
</evidence>
<sequence length="247" mass="26174">MILELDCGNSFIKWRVLDPIGQGSILGSGIATEADGLLVELLSLPVTISKCRLVSVRSDSETALLVGAIARSLGVEVLCAAASEKLGGVTNGYKDFQRLGLDRWLAIVGAYQLCRGPCVVIDLGTAVTVDLIDEGGQHLGGYIAPGMSLLTAQLRTHTKRILYDEQEAKAALSDVAPGRSTSEAVERGCLKMLHSYIESQIDSAAHYLGGQPEVFVTGGDVSLLAERRPVKKVPDLVFKGLAIACPL</sequence>
<name>A0A078M0R8_9PSED</name>
<evidence type="ECO:0000313" key="18">
    <source>
        <dbReference type="Proteomes" id="UP000053902"/>
    </source>
</evidence>
<evidence type="ECO:0000256" key="3">
    <source>
        <dbReference type="ARBA" id="ARBA00004496"/>
    </source>
</evidence>
<evidence type="ECO:0000256" key="12">
    <source>
        <dbReference type="ARBA" id="ARBA00022958"/>
    </source>
</evidence>
<proteinExistence type="inferred from homology"/>
<comment type="cofactor">
    <cofactor evidence="2">
        <name>K(+)</name>
        <dbReference type="ChEBI" id="CHEBI:29103"/>
    </cofactor>
</comment>
<dbReference type="GO" id="GO:0015937">
    <property type="term" value="P:coenzyme A biosynthetic process"/>
    <property type="evidence" value="ECO:0007669"/>
    <property type="project" value="UniProtKB-UniRule"/>
</dbReference>
<dbReference type="SUPFAM" id="SSF53067">
    <property type="entry name" value="Actin-like ATPase domain"/>
    <property type="match status" value="2"/>
</dbReference>
<dbReference type="CDD" id="cd24015">
    <property type="entry name" value="ASKHA_NBD_PanK-III"/>
    <property type="match status" value="1"/>
</dbReference>
<dbReference type="OrthoDB" id="9781305at2"/>
<evidence type="ECO:0000256" key="13">
    <source>
        <dbReference type="ARBA" id="ARBA00022993"/>
    </source>
</evidence>
<dbReference type="NCBIfam" id="TIGR00671">
    <property type="entry name" value="baf"/>
    <property type="match status" value="1"/>
</dbReference>
<protein>
    <recommendedName>
        <fullName evidence="15 16">Type III pantothenate kinase</fullName>
        <ecNumber evidence="6 16">2.7.1.33</ecNumber>
    </recommendedName>
    <alternativeName>
        <fullName evidence="16">PanK-III</fullName>
    </alternativeName>
    <alternativeName>
        <fullName evidence="16">Pantothenic acid kinase</fullName>
    </alternativeName>
</protein>
<dbReference type="AlphaFoldDB" id="A0A078M0R8"/>
<dbReference type="InterPro" id="IPR043129">
    <property type="entry name" value="ATPase_NBD"/>
</dbReference>
<dbReference type="STRING" id="1499686.BN1079_02978"/>
<feature type="active site" description="Proton acceptor" evidence="16">
    <location>
        <position position="102"/>
    </location>
</feature>